<evidence type="ECO:0000256" key="1">
    <source>
        <dbReference type="SAM" id="MobiDB-lite"/>
    </source>
</evidence>
<sequence>MTEAWNSPGCSRRGDNPKHEQRWAEVMRAERHNDPTGRVQYECRRERRHDEGRRERAQKRKRRWKALLAWAVRTHLSESGTI</sequence>
<organism evidence="2 3">
    <name type="scientific">Pleurodeles waltl</name>
    <name type="common">Iberian ribbed newt</name>
    <dbReference type="NCBI Taxonomy" id="8319"/>
    <lineage>
        <taxon>Eukaryota</taxon>
        <taxon>Metazoa</taxon>
        <taxon>Chordata</taxon>
        <taxon>Craniata</taxon>
        <taxon>Vertebrata</taxon>
        <taxon>Euteleostomi</taxon>
        <taxon>Amphibia</taxon>
        <taxon>Batrachia</taxon>
        <taxon>Caudata</taxon>
        <taxon>Salamandroidea</taxon>
        <taxon>Salamandridae</taxon>
        <taxon>Pleurodelinae</taxon>
        <taxon>Pleurodeles</taxon>
    </lineage>
</organism>
<keyword evidence="3" id="KW-1185">Reference proteome</keyword>
<evidence type="ECO:0000313" key="2">
    <source>
        <dbReference type="EMBL" id="KAJ1190607.1"/>
    </source>
</evidence>
<dbReference type="EMBL" id="JANPWB010000005">
    <property type="protein sequence ID" value="KAJ1190607.1"/>
    <property type="molecule type" value="Genomic_DNA"/>
</dbReference>
<reference evidence="2" key="1">
    <citation type="journal article" date="2022" name="bioRxiv">
        <title>Sequencing and chromosome-scale assembly of the giantPleurodeles waltlgenome.</title>
        <authorList>
            <person name="Brown T."/>
            <person name="Elewa A."/>
            <person name="Iarovenko S."/>
            <person name="Subramanian E."/>
            <person name="Araus A.J."/>
            <person name="Petzold A."/>
            <person name="Susuki M."/>
            <person name="Suzuki K.-i.T."/>
            <person name="Hayashi T."/>
            <person name="Toyoda A."/>
            <person name="Oliveira C."/>
            <person name="Osipova E."/>
            <person name="Leigh N.D."/>
            <person name="Simon A."/>
            <person name="Yun M.H."/>
        </authorList>
    </citation>
    <scope>NUCLEOTIDE SEQUENCE</scope>
    <source>
        <strain evidence="2">20211129_DDA</strain>
        <tissue evidence="2">Liver</tissue>
    </source>
</reference>
<proteinExistence type="predicted"/>
<feature type="region of interest" description="Disordered" evidence="1">
    <location>
        <begin position="27"/>
        <end position="60"/>
    </location>
</feature>
<dbReference type="AlphaFoldDB" id="A0AAV7USM0"/>
<evidence type="ECO:0000313" key="3">
    <source>
        <dbReference type="Proteomes" id="UP001066276"/>
    </source>
</evidence>
<feature type="compositionally biased region" description="Basic and acidic residues" evidence="1">
    <location>
        <begin position="27"/>
        <end position="55"/>
    </location>
</feature>
<protein>
    <submittedName>
        <fullName evidence="2">Uncharacterized protein</fullName>
    </submittedName>
</protein>
<accession>A0AAV7USM0</accession>
<name>A0AAV7USM0_PLEWA</name>
<gene>
    <name evidence="2" type="ORF">NDU88_007345</name>
</gene>
<dbReference type="Proteomes" id="UP001066276">
    <property type="component" value="Chromosome 3_1"/>
</dbReference>
<feature type="region of interest" description="Disordered" evidence="1">
    <location>
        <begin position="1"/>
        <end position="20"/>
    </location>
</feature>
<comment type="caution">
    <text evidence="2">The sequence shown here is derived from an EMBL/GenBank/DDBJ whole genome shotgun (WGS) entry which is preliminary data.</text>
</comment>